<gene>
    <name evidence="3" type="ORF">EG028_18570</name>
</gene>
<reference evidence="4" key="1">
    <citation type="submission" date="2018-11" db="EMBL/GenBank/DDBJ databases">
        <title>Chitinophaga lutea sp.nov., isolate from arsenic contaminated soil.</title>
        <authorList>
            <person name="Zong Y."/>
        </authorList>
    </citation>
    <scope>NUCLEOTIDE SEQUENCE [LARGE SCALE GENOMIC DNA]</scope>
    <source>
        <strain evidence="4">YLT18</strain>
    </source>
</reference>
<evidence type="ECO:0000313" key="3">
    <source>
        <dbReference type="EMBL" id="RPD39651.1"/>
    </source>
</evidence>
<comment type="caution">
    <text evidence="3">The sequence shown here is derived from an EMBL/GenBank/DDBJ whole genome shotgun (WGS) entry which is preliminary data.</text>
</comment>
<evidence type="ECO:0000256" key="1">
    <source>
        <dbReference type="SAM" id="Phobius"/>
    </source>
</evidence>
<keyword evidence="1" id="KW-1133">Transmembrane helix</keyword>
<organism evidence="3 4">
    <name type="scientific">Chitinophaga barathri</name>
    <dbReference type="NCBI Taxonomy" id="1647451"/>
    <lineage>
        <taxon>Bacteria</taxon>
        <taxon>Pseudomonadati</taxon>
        <taxon>Bacteroidota</taxon>
        <taxon>Chitinophagia</taxon>
        <taxon>Chitinophagales</taxon>
        <taxon>Chitinophagaceae</taxon>
        <taxon>Chitinophaga</taxon>
    </lineage>
</organism>
<dbReference type="EMBL" id="RMBX01000010">
    <property type="protein sequence ID" value="RPD39651.1"/>
    <property type="molecule type" value="Genomic_DNA"/>
</dbReference>
<feature type="domain" description="AsmA" evidence="2">
    <location>
        <begin position="1"/>
        <end position="206"/>
    </location>
</feature>
<dbReference type="Proteomes" id="UP000279089">
    <property type="component" value="Unassembled WGS sequence"/>
</dbReference>
<dbReference type="PANTHER" id="PTHR30441:SF4">
    <property type="entry name" value="PROTEIN ASMA"/>
    <property type="match status" value="1"/>
</dbReference>
<accession>A0A3N4M8A5</accession>
<proteinExistence type="predicted"/>
<dbReference type="GO" id="GO:0090313">
    <property type="term" value="P:regulation of protein targeting to membrane"/>
    <property type="evidence" value="ECO:0007669"/>
    <property type="project" value="TreeGrafter"/>
</dbReference>
<dbReference type="PANTHER" id="PTHR30441">
    <property type="entry name" value="DUF748 DOMAIN-CONTAINING PROTEIN"/>
    <property type="match status" value="1"/>
</dbReference>
<dbReference type="GO" id="GO:0005886">
    <property type="term" value="C:plasma membrane"/>
    <property type="evidence" value="ECO:0007669"/>
    <property type="project" value="TreeGrafter"/>
</dbReference>
<sequence>MPRWLRITLITSGSLLVLVIILWFVLALVVRGRKAEILAEITSQLSERISGNLEIQDMEPSLIRSFPNISVTLKNVSLKDSLYATHKHALLDVEEVYVKVNTFALLRKKVDIREVSLKDGKIFLYTDGSGYTNTYLLKGKQPAKPATGKSPTIRRIIMENMKFTMENHIKLKLFNFDIRNLRAEMDFDGSGWQAKVNLETFINDLQFNTTKGSYAKQKLLKADIGVQFTRENKTLRIPQQDFRFDGQPVKIGGEFNFSQQPALFAININGNQLPFRFATSLVTPNIATKLDSIDFEKPIDVTAIIRGRMKFRDTPYVKVNWAVKDNVLDGKALRLEVVNFTGEFFNEVQPGLGHNNANSRLSIRQFSALYDSIPIKADTIRVINLEHPVLTGRFKSSFPLTRLTNAISPELFRFTAGQALVDLDYAGTWNQKDTIPGYLRGTIQLKDGAFTYVPRNQAFHTCHATLDFAGEDLYFRNISLQSGSSSVQMEGSMKNILNLYFAAPDKVQIEWSVRSPLININEFQTFFTKRQKKVTVQQARKNKQKTSRVMKQLEVVLEQCSVNMDMTVEKIRYKNFNAGNVKANLRMDQQGIALSNGALQAAGGHMNLNGNIRHNGNDEKFTVKADIRQVQVDQLFQGFGNFGQDGVTAKNIRGVFSATANVTGNMKDDATVKPHTMYGTVAFTLNKGALVNFEPLMNVGKFVFRKRDMSNITFEKIQNTLDIKGNKIYIHPMLIASSVLNVEIEGVYGIPKGTDIKLRVPLRNPKKDELVTDGEELDKRRKSGIVINLHAVDGEDGKVKLKLGKGDKGE</sequence>
<name>A0A3N4M8A5_9BACT</name>
<feature type="domain" description="AsmA" evidence="2">
    <location>
        <begin position="499"/>
        <end position="691"/>
    </location>
</feature>
<evidence type="ECO:0000259" key="2">
    <source>
        <dbReference type="Pfam" id="PF05170"/>
    </source>
</evidence>
<keyword evidence="1" id="KW-0472">Membrane</keyword>
<keyword evidence="4" id="KW-1185">Reference proteome</keyword>
<dbReference type="RefSeq" id="WP_120515788.1">
    <property type="nucleotide sequence ID" value="NZ_QXZY01000004.1"/>
</dbReference>
<dbReference type="AlphaFoldDB" id="A0A3N4M8A5"/>
<dbReference type="InterPro" id="IPR052894">
    <property type="entry name" value="AsmA-related"/>
</dbReference>
<keyword evidence="1" id="KW-0812">Transmembrane</keyword>
<protein>
    <submittedName>
        <fullName evidence="3">AsmA family protein</fullName>
    </submittedName>
</protein>
<evidence type="ECO:0000313" key="4">
    <source>
        <dbReference type="Proteomes" id="UP000279089"/>
    </source>
</evidence>
<dbReference type="OrthoDB" id="1489065at2"/>
<dbReference type="InterPro" id="IPR007844">
    <property type="entry name" value="AsmA"/>
</dbReference>
<feature type="transmembrane region" description="Helical" evidence="1">
    <location>
        <begin position="7"/>
        <end position="30"/>
    </location>
</feature>
<dbReference type="Pfam" id="PF05170">
    <property type="entry name" value="AsmA"/>
    <property type="match status" value="2"/>
</dbReference>